<keyword evidence="8" id="KW-1185">Reference proteome</keyword>
<dbReference type="GO" id="GO:0000070">
    <property type="term" value="P:mitotic sister chromatid segregation"/>
    <property type="evidence" value="ECO:0007669"/>
    <property type="project" value="TreeGrafter"/>
</dbReference>
<gene>
    <name evidence="7" type="ORF">BU16DRAFT_493184</name>
</gene>
<dbReference type="EMBL" id="MU004195">
    <property type="protein sequence ID" value="KAF2491888.1"/>
    <property type="molecule type" value="Genomic_DNA"/>
</dbReference>
<dbReference type="Pfam" id="PF07778">
    <property type="entry name" value="CENP-I"/>
    <property type="match status" value="1"/>
</dbReference>
<evidence type="ECO:0000313" key="7">
    <source>
        <dbReference type="EMBL" id="KAF2491888.1"/>
    </source>
</evidence>
<organism evidence="7 8">
    <name type="scientific">Lophium mytilinum</name>
    <dbReference type="NCBI Taxonomy" id="390894"/>
    <lineage>
        <taxon>Eukaryota</taxon>
        <taxon>Fungi</taxon>
        <taxon>Dikarya</taxon>
        <taxon>Ascomycota</taxon>
        <taxon>Pezizomycotina</taxon>
        <taxon>Dothideomycetes</taxon>
        <taxon>Pleosporomycetidae</taxon>
        <taxon>Mytilinidiales</taxon>
        <taxon>Mytilinidiaceae</taxon>
        <taxon>Lophium</taxon>
    </lineage>
</organism>
<sequence length="717" mass="80400">MPSVASDVVPVLSLPDAIEALENASRTPAKQRRIKVNGAVDAICHHAFEDGLDAVSLDDIVDVVTRRTDLDQTSVTTLIKNLYPAQRVSADVVIRVVGSFGQARTKPTPASQVLLVKWLINTHEVLEDAKVLSRLYGVLFGMLDMISLRTSLCHLLSLITRRKHVRPFRIQQLLELSRGIGNEPALQGLLRVYKDYYPDIIVGTAATTRNSFPPSPTPEWKTRILAIQEAGERSFDGSTEQQNGFRVLRHGSKRSKISLIPEVHTYHAKETSVTLEEIDNVDDFVEKLDRIDLPGQMISYLRDPLLQKYITLRPSEIASRRLELWLEACLRDVYESAQLRTSTHQRAEILRGLLSQIRNTKTVLPIANEFLRAYLTEWDGISDDDVIIDILGHLPLQPFEDVYKSHIQRAETILIENNPHAHVKLLHLYTSLLRTWAASASVLGPVSPPRSLFPHFTALTAHVSTLSLSILTSKPVPSSPAISAILTFYTLVSTSSLENTIPILIPPPHLTHSLLTAPSLTTLARFCTILSNLKRKFDDHTPPISAYYSYEMTNTYNGYLMDTCNNLWRSRALLTTDTNAKGCFIDDAVRYSLNEYLKGIEKGYGVQSSFGFTHSMLSSALSAAAWRELEGKLLAKRDFEEGYYREEEQARHQGPVTNQSLLMLEKNGGIAVNWKLYRLFVVKWLGERGCEGVRDLMFSTMSGLKNEESGKLDALIA</sequence>
<reference evidence="7" key="1">
    <citation type="journal article" date="2020" name="Stud. Mycol.">
        <title>101 Dothideomycetes genomes: a test case for predicting lifestyles and emergence of pathogens.</title>
        <authorList>
            <person name="Haridas S."/>
            <person name="Albert R."/>
            <person name="Binder M."/>
            <person name="Bloem J."/>
            <person name="Labutti K."/>
            <person name="Salamov A."/>
            <person name="Andreopoulos B."/>
            <person name="Baker S."/>
            <person name="Barry K."/>
            <person name="Bills G."/>
            <person name="Bluhm B."/>
            <person name="Cannon C."/>
            <person name="Castanera R."/>
            <person name="Culley D."/>
            <person name="Daum C."/>
            <person name="Ezra D."/>
            <person name="Gonzalez J."/>
            <person name="Henrissat B."/>
            <person name="Kuo A."/>
            <person name="Liang C."/>
            <person name="Lipzen A."/>
            <person name="Lutzoni F."/>
            <person name="Magnuson J."/>
            <person name="Mondo S."/>
            <person name="Nolan M."/>
            <person name="Ohm R."/>
            <person name="Pangilinan J."/>
            <person name="Park H.-J."/>
            <person name="Ramirez L."/>
            <person name="Alfaro M."/>
            <person name="Sun H."/>
            <person name="Tritt A."/>
            <person name="Yoshinaga Y."/>
            <person name="Zwiers L.-H."/>
            <person name="Turgeon B."/>
            <person name="Goodwin S."/>
            <person name="Spatafora J."/>
            <person name="Crous P."/>
            <person name="Grigoriev I."/>
        </authorList>
    </citation>
    <scope>NUCLEOTIDE SEQUENCE</scope>
    <source>
        <strain evidence="7">CBS 269.34</strain>
    </source>
</reference>
<keyword evidence="6" id="KW-0137">Centromere</keyword>
<keyword evidence="5" id="KW-0539">Nucleus</keyword>
<accession>A0A6A6QHI5</accession>
<dbReference type="CDD" id="cd22647">
    <property type="entry name" value="CTF3_NTD_HEAT"/>
    <property type="match status" value="1"/>
</dbReference>
<evidence type="ECO:0000256" key="5">
    <source>
        <dbReference type="ARBA" id="ARBA00023242"/>
    </source>
</evidence>
<protein>
    <submittedName>
        <fullName evidence="7">Mis6-domain-containing protein</fullName>
    </submittedName>
</protein>
<evidence type="ECO:0000256" key="4">
    <source>
        <dbReference type="ARBA" id="ARBA00022454"/>
    </source>
</evidence>
<dbReference type="InterPro" id="IPR012485">
    <property type="entry name" value="CENP-I"/>
</dbReference>
<name>A0A6A6QHI5_9PEZI</name>
<proteinExistence type="inferred from homology"/>
<dbReference type="OrthoDB" id="6347512at2759"/>
<dbReference type="PANTHER" id="PTHR48208:SF2">
    <property type="entry name" value="CENTROMERE PROTEIN I"/>
    <property type="match status" value="1"/>
</dbReference>
<dbReference type="Proteomes" id="UP000799750">
    <property type="component" value="Unassembled WGS sequence"/>
</dbReference>
<dbReference type="AlphaFoldDB" id="A0A6A6QHI5"/>
<comment type="similarity">
    <text evidence="3">Belongs to the CENP-I/CTF3 family.</text>
</comment>
<evidence type="ECO:0000256" key="1">
    <source>
        <dbReference type="ARBA" id="ARBA00004123"/>
    </source>
</evidence>
<evidence type="ECO:0000313" key="8">
    <source>
        <dbReference type="Proteomes" id="UP000799750"/>
    </source>
</evidence>
<evidence type="ECO:0000256" key="6">
    <source>
        <dbReference type="ARBA" id="ARBA00023328"/>
    </source>
</evidence>
<dbReference type="GO" id="GO:0034080">
    <property type="term" value="P:CENP-A containing chromatin assembly"/>
    <property type="evidence" value="ECO:0007669"/>
    <property type="project" value="TreeGrafter"/>
</dbReference>
<comment type="subcellular location">
    <subcellularLocation>
        <location evidence="2">Chromosome</location>
        <location evidence="2">Centromere</location>
    </subcellularLocation>
    <subcellularLocation>
        <location evidence="1">Nucleus</location>
    </subcellularLocation>
</comment>
<keyword evidence="4" id="KW-0158">Chromosome</keyword>
<evidence type="ECO:0000256" key="2">
    <source>
        <dbReference type="ARBA" id="ARBA00004584"/>
    </source>
</evidence>
<dbReference type="GO" id="GO:0000939">
    <property type="term" value="C:inner kinetochore"/>
    <property type="evidence" value="ECO:0007669"/>
    <property type="project" value="TreeGrafter"/>
</dbReference>
<dbReference type="GO" id="GO:0005634">
    <property type="term" value="C:nucleus"/>
    <property type="evidence" value="ECO:0007669"/>
    <property type="project" value="UniProtKB-SubCell"/>
</dbReference>
<evidence type="ECO:0000256" key="3">
    <source>
        <dbReference type="ARBA" id="ARBA00005470"/>
    </source>
</evidence>
<dbReference type="PANTHER" id="PTHR48208">
    <property type="entry name" value="CENTROMERE PROTEIN I"/>
    <property type="match status" value="1"/>
</dbReference>